<sequence>MEQRLEAIRSSVQKLAVVLKYEEVSEYVVIPEKRTLLGRIRENMCIYLQDLNHGNSKDLFIPFEISEKDWDKELDNSC</sequence>
<evidence type="ECO:0000313" key="1">
    <source>
        <dbReference type="EMBL" id="CAG8840281.1"/>
    </source>
</evidence>
<name>A0ABN7WT72_GIGMA</name>
<protein>
    <submittedName>
        <fullName evidence="1">4650_t:CDS:1</fullName>
    </submittedName>
</protein>
<gene>
    <name evidence="1" type="ORF">GMARGA_LOCUS34838</name>
</gene>
<reference evidence="1 2" key="1">
    <citation type="submission" date="2021-06" db="EMBL/GenBank/DDBJ databases">
        <authorList>
            <person name="Kallberg Y."/>
            <person name="Tangrot J."/>
            <person name="Rosling A."/>
        </authorList>
    </citation>
    <scope>NUCLEOTIDE SEQUENCE [LARGE SCALE GENOMIC DNA]</scope>
    <source>
        <strain evidence="1 2">120-4 pot B 10/14</strain>
    </source>
</reference>
<keyword evidence="2" id="KW-1185">Reference proteome</keyword>
<accession>A0ABN7WT72</accession>
<dbReference type="Proteomes" id="UP000789901">
    <property type="component" value="Unassembled WGS sequence"/>
</dbReference>
<comment type="caution">
    <text evidence="1">The sequence shown here is derived from an EMBL/GenBank/DDBJ whole genome shotgun (WGS) entry which is preliminary data.</text>
</comment>
<proteinExistence type="predicted"/>
<dbReference type="EMBL" id="CAJVQB010062498">
    <property type="protein sequence ID" value="CAG8840281.1"/>
    <property type="molecule type" value="Genomic_DNA"/>
</dbReference>
<evidence type="ECO:0000313" key="2">
    <source>
        <dbReference type="Proteomes" id="UP000789901"/>
    </source>
</evidence>
<organism evidence="1 2">
    <name type="scientific">Gigaspora margarita</name>
    <dbReference type="NCBI Taxonomy" id="4874"/>
    <lineage>
        <taxon>Eukaryota</taxon>
        <taxon>Fungi</taxon>
        <taxon>Fungi incertae sedis</taxon>
        <taxon>Mucoromycota</taxon>
        <taxon>Glomeromycotina</taxon>
        <taxon>Glomeromycetes</taxon>
        <taxon>Diversisporales</taxon>
        <taxon>Gigasporaceae</taxon>
        <taxon>Gigaspora</taxon>
    </lineage>
</organism>